<dbReference type="Proteomes" id="UP000494256">
    <property type="component" value="Unassembled WGS sequence"/>
</dbReference>
<dbReference type="PANTHER" id="PTHR17985">
    <property type="entry name" value="SER/THR-RICH PROTEIN T10 IN DGCR REGION"/>
    <property type="match status" value="1"/>
</dbReference>
<proteinExistence type="predicted"/>
<comment type="caution">
    <text evidence="1">The sequence shown here is derived from an EMBL/GenBank/DDBJ whole genome shotgun (WGS) entry which is preliminary data.</text>
</comment>
<accession>A0A8S1AHG1</accession>
<organism evidence="1 2">
    <name type="scientific">Arctia plantaginis</name>
    <name type="common">Wood tiger moth</name>
    <name type="synonym">Phalaena plantaginis</name>
    <dbReference type="NCBI Taxonomy" id="874455"/>
    <lineage>
        <taxon>Eukaryota</taxon>
        <taxon>Metazoa</taxon>
        <taxon>Ecdysozoa</taxon>
        <taxon>Arthropoda</taxon>
        <taxon>Hexapoda</taxon>
        <taxon>Insecta</taxon>
        <taxon>Pterygota</taxon>
        <taxon>Neoptera</taxon>
        <taxon>Endopterygota</taxon>
        <taxon>Lepidoptera</taxon>
        <taxon>Glossata</taxon>
        <taxon>Ditrysia</taxon>
        <taxon>Noctuoidea</taxon>
        <taxon>Erebidae</taxon>
        <taxon>Arctiinae</taxon>
        <taxon>Arctia</taxon>
    </lineage>
</organism>
<name>A0A8S1AHG1_ARCPL</name>
<protein>
    <recommendedName>
        <fullName evidence="3">Transport and Golgi organization protein 2</fullName>
    </recommendedName>
</protein>
<reference evidence="1 2" key="1">
    <citation type="submission" date="2020-04" db="EMBL/GenBank/DDBJ databases">
        <authorList>
            <person name="Wallbank WR R."/>
            <person name="Pardo Diaz C."/>
            <person name="Kozak K."/>
            <person name="Martin S."/>
            <person name="Jiggins C."/>
            <person name="Moest M."/>
            <person name="Warren A I."/>
            <person name="Byers J.R.P. K."/>
            <person name="Montejo-Kovacevich G."/>
            <person name="Yen C E."/>
        </authorList>
    </citation>
    <scope>NUCLEOTIDE SEQUENCE [LARGE SCALE GENOMIC DNA]</scope>
</reference>
<evidence type="ECO:0000313" key="2">
    <source>
        <dbReference type="Proteomes" id="UP000494256"/>
    </source>
</evidence>
<dbReference type="PANTHER" id="PTHR17985:SF8">
    <property type="entry name" value="TRANSPORT AND GOLGI ORGANIZATION PROTEIN 2 HOMOLOG"/>
    <property type="match status" value="1"/>
</dbReference>
<evidence type="ECO:0000313" key="1">
    <source>
        <dbReference type="EMBL" id="CAB3245739.1"/>
    </source>
</evidence>
<dbReference type="GO" id="GO:0005794">
    <property type="term" value="C:Golgi apparatus"/>
    <property type="evidence" value="ECO:0007669"/>
    <property type="project" value="TreeGrafter"/>
</dbReference>
<dbReference type="Pfam" id="PF05742">
    <property type="entry name" value="TANGO2"/>
    <property type="match status" value="1"/>
</dbReference>
<dbReference type="GO" id="GO:0007030">
    <property type="term" value="P:Golgi organization"/>
    <property type="evidence" value="ECO:0007669"/>
    <property type="project" value="TreeGrafter"/>
</dbReference>
<evidence type="ECO:0008006" key="3">
    <source>
        <dbReference type="Google" id="ProtNLM"/>
    </source>
</evidence>
<dbReference type="InterPro" id="IPR008551">
    <property type="entry name" value="TANGO2"/>
</dbReference>
<dbReference type="AlphaFoldDB" id="A0A8S1AHG1"/>
<gene>
    <name evidence="1" type="ORF">APLA_LOCUS11224</name>
</gene>
<dbReference type="EMBL" id="CADEBD010000327">
    <property type="protein sequence ID" value="CAB3245739.1"/>
    <property type="molecule type" value="Genomic_DNA"/>
</dbReference>
<sequence length="315" mass="35949">MVNAAVYKSFKWSSIYTGTTPHPAHTYRYSNKKMCILFIYNGSGDPQSDYSLILISNRDEYYDRPTQNMTIWSEDPVIVGGRDLEIHDGGTWLAASPTYKKIGVLLNLPGASKENAKTRGKIVVDYVKSKDSVQEYIENTKNYIKNCNEFVLVAIEFNNVTPSIFSYSNANDQLLTHKTAYNGFGNNLPETPLKKVEVGRSQLEHICSKFNKESMEKELIENLLQLLKSDQRHLPDQQLEAKRPNIYEELSSIYVCIPKGRYGTRTHTIVLLKKTGHLSITEITQRMPIDPASPTWDRSEFNFEINVNSCKCTKK</sequence>
<dbReference type="GO" id="GO:0009306">
    <property type="term" value="P:protein secretion"/>
    <property type="evidence" value="ECO:0007669"/>
    <property type="project" value="TreeGrafter"/>
</dbReference>
<dbReference type="OrthoDB" id="6732254at2759"/>